<dbReference type="PANTHER" id="PTHR12425">
    <property type="entry name" value="SYNEMBRYN"/>
    <property type="match status" value="1"/>
</dbReference>
<dbReference type="GO" id="GO:0007186">
    <property type="term" value="P:G protein-coupled receptor signaling pathway"/>
    <property type="evidence" value="ECO:0007669"/>
    <property type="project" value="TreeGrafter"/>
</dbReference>
<organism evidence="5 6">
    <name type="scientific">Pseudozyma antarctica (strain T-34)</name>
    <name type="common">Yeast</name>
    <name type="synonym">Candida antarctica</name>
    <dbReference type="NCBI Taxonomy" id="1151754"/>
    <lineage>
        <taxon>Eukaryota</taxon>
        <taxon>Fungi</taxon>
        <taxon>Dikarya</taxon>
        <taxon>Basidiomycota</taxon>
        <taxon>Ustilaginomycotina</taxon>
        <taxon>Ustilaginomycetes</taxon>
        <taxon>Ustilaginales</taxon>
        <taxon>Ustilaginaceae</taxon>
        <taxon>Moesziomyces</taxon>
    </lineage>
</organism>
<keyword evidence="3" id="KW-0143">Chaperone</keyword>
<feature type="compositionally biased region" description="Low complexity" evidence="4">
    <location>
        <begin position="359"/>
        <end position="373"/>
    </location>
</feature>
<gene>
    <name evidence="5" type="ORF">PANT_24d00048</name>
</gene>
<keyword evidence="2" id="KW-0344">Guanine-nucleotide releasing factor</keyword>
<feature type="region of interest" description="Disordered" evidence="4">
    <location>
        <begin position="358"/>
        <end position="377"/>
    </location>
</feature>
<dbReference type="OrthoDB" id="5585685at2759"/>
<name>M9M7M0_PSEA3</name>
<reference evidence="6" key="1">
    <citation type="journal article" date="2013" name="Genome Announc.">
        <title>Genome sequence of the basidiomycetous yeast Pseudozyma antarctica T-34, a producer of the glycolipid biosurfactants mannosylerythritol lipids.</title>
        <authorList>
            <person name="Morita T."/>
            <person name="Koike H."/>
            <person name="Koyama Y."/>
            <person name="Hagiwara H."/>
            <person name="Ito E."/>
            <person name="Fukuoka T."/>
            <person name="Imura T."/>
            <person name="Machida M."/>
            <person name="Kitamoto D."/>
        </authorList>
    </citation>
    <scope>NUCLEOTIDE SEQUENCE [LARGE SCALE GENOMIC DNA]</scope>
    <source>
        <strain evidence="6">T-34</strain>
    </source>
</reference>
<feature type="compositionally biased region" description="Basic and acidic residues" evidence="4">
    <location>
        <begin position="714"/>
        <end position="745"/>
    </location>
</feature>
<feature type="region of interest" description="Disordered" evidence="4">
    <location>
        <begin position="696"/>
        <end position="780"/>
    </location>
</feature>
<evidence type="ECO:0000256" key="2">
    <source>
        <dbReference type="ARBA" id="ARBA00022658"/>
    </source>
</evidence>
<evidence type="ECO:0000256" key="3">
    <source>
        <dbReference type="ARBA" id="ARBA00023186"/>
    </source>
</evidence>
<sequence>MSANTIRDYLSLPSSARVDSPDQVQQWLEALASGGISALGSVSDSIRSKLTTAILNDIGAASGKREGDYLLNVRSNVRWNANTRLSALKVLKELSRLPGGSAPLGKPEALRILLQQVDFPKQRVRRFSSATSKPAALNGICNHSVAADATSSNSVPLASTSSASASGYSLGSIAKTLRRAVSRRGSQQSERNVKDKDTSPSSDSTAEEYDMSDDPDWPITDMALRCLNNALFLNEDARLPFSAEDVGGGHVAVALLARPEDTPTDILFLGARLLFFSTLFESPFNKIAVTTLNAVRVEARCVDALVKASLDKAADRNAASSVLVASGTPAQLNTALSDLLKAHFNICLYYPRLAEAEAKQQQPEAPNAQPSEPTKTTEATAIVGEAFHSELLEMLPPLISVLTTLPLPSPVPLMPPFTHAIAALLNYPVTHVKSQIAGAKPKSGSNNSGAASKATLTAPVSPTSIAALERAPKYILRLIIFADLMLARYFGAASTAVDDERRVPEDVDAKSVQQKASSDGIELEDTLEPLLLLLRKTSSEDADLRATLCSILLPSDLDRSVALDRRADVLGRLVRLMSSVTLPRSARAAGELLLSLCDGDAKRMTETIGYGPCAGFLMNTGLASALPSGVAAGTGANGRAVDPITGEYEPTEEERALDEINRMTDAEKEAEAERLFVLFDRLNKTGVVQVRHPMAAAHESGRFEEIEAQTAQQEAERQEQEDQQTERDVEREMAAHKRRKEEAKLRAQKLAQPKPALVDAAAEQRSVKPVEHDAGLEKAQ</sequence>
<protein>
    <submittedName>
        <fullName evidence="5">Uncharacterized protein</fullName>
    </submittedName>
</protein>
<dbReference type="Proteomes" id="UP000011976">
    <property type="component" value="Unassembled WGS sequence"/>
</dbReference>
<feature type="compositionally biased region" description="Acidic residues" evidence="4">
    <location>
        <begin position="205"/>
        <end position="214"/>
    </location>
</feature>
<dbReference type="EMBL" id="DF196790">
    <property type="protein sequence ID" value="GAC77115.1"/>
    <property type="molecule type" value="Genomic_DNA"/>
</dbReference>
<feature type="compositionally biased region" description="Basic and acidic residues" evidence="4">
    <location>
        <begin position="765"/>
        <end position="780"/>
    </location>
</feature>
<proteinExistence type="inferred from homology"/>
<dbReference type="InterPro" id="IPR019318">
    <property type="entry name" value="Gua_nucleotide_exch_fac_Ric8"/>
</dbReference>
<dbReference type="PANTHER" id="PTHR12425:SF5">
    <property type="entry name" value="SYNEMBRYN"/>
    <property type="match status" value="1"/>
</dbReference>
<dbReference type="AlphaFoldDB" id="M9M7M0"/>
<dbReference type="Pfam" id="PF10165">
    <property type="entry name" value="Ric8"/>
    <property type="match status" value="1"/>
</dbReference>
<evidence type="ECO:0000313" key="5">
    <source>
        <dbReference type="EMBL" id="GAC77115.1"/>
    </source>
</evidence>
<evidence type="ECO:0000256" key="4">
    <source>
        <dbReference type="SAM" id="MobiDB-lite"/>
    </source>
</evidence>
<dbReference type="GO" id="GO:0001965">
    <property type="term" value="F:G-protein alpha-subunit binding"/>
    <property type="evidence" value="ECO:0007669"/>
    <property type="project" value="TreeGrafter"/>
</dbReference>
<evidence type="ECO:0000313" key="6">
    <source>
        <dbReference type="Proteomes" id="UP000011976"/>
    </source>
</evidence>
<comment type="similarity">
    <text evidence="1">Belongs to the synembryn family.</text>
</comment>
<feature type="region of interest" description="Disordered" evidence="4">
    <location>
        <begin position="179"/>
        <end position="214"/>
    </location>
</feature>
<dbReference type="GO" id="GO:0005085">
    <property type="term" value="F:guanyl-nucleotide exchange factor activity"/>
    <property type="evidence" value="ECO:0007669"/>
    <property type="project" value="UniProtKB-KW"/>
</dbReference>
<accession>M9M7M0</accession>
<dbReference type="GO" id="GO:0005737">
    <property type="term" value="C:cytoplasm"/>
    <property type="evidence" value="ECO:0007669"/>
    <property type="project" value="TreeGrafter"/>
</dbReference>
<evidence type="ECO:0000256" key="1">
    <source>
        <dbReference type="ARBA" id="ARBA00009049"/>
    </source>
</evidence>